<reference evidence="2" key="1">
    <citation type="submission" date="2020-12" db="EMBL/GenBank/DDBJ databases">
        <title>Bacterial taxonomy.</title>
        <authorList>
            <person name="Pan X."/>
        </authorList>
    </citation>
    <scope>NUCLEOTIDE SEQUENCE</scope>
    <source>
        <strain evidence="2">B2012</strain>
    </source>
</reference>
<proteinExistence type="predicted"/>
<protein>
    <submittedName>
        <fullName evidence="2">PD-(D/E)XK nuclease family protein</fullName>
    </submittedName>
</protein>
<dbReference type="Pfam" id="PF12705">
    <property type="entry name" value="PDDEXK_1"/>
    <property type="match status" value="1"/>
</dbReference>
<dbReference type="InterPro" id="IPR038726">
    <property type="entry name" value="PDDEXK_AddAB-type"/>
</dbReference>
<evidence type="ECO:0000313" key="2">
    <source>
        <dbReference type="EMBL" id="MBJ3776842.1"/>
    </source>
</evidence>
<keyword evidence="3" id="KW-1185">Reference proteome</keyword>
<name>A0A934IRC1_9HYPH</name>
<dbReference type="AlphaFoldDB" id="A0A934IRC1"/>
<accession>A0A934IRC1</accession>
<sequence length="980" mass="103003">MRVYSVDPGEPFLGTLAARVADGTLWPGGVRPDDPLALADVTIYLPTQRAARALAGAFLDVAGGPTALPRIRGLGDAEDEPLAGAAIMGLTEARVVLASLIRSWAAALERAPRAEEGARVLVPSAGPDAVRLADDLIALLEQVETQEADWADLHGLVERADLAEHWQITTEFLEIATGTWPDHLAQVGKVTAATARRMEAEAAAAEVEAAPGPIIVAGSTGSIPATRRLIRAIAESPMGVVVLPGFDRTADGAAWSALQEATDAPGHPQYGMKQLVDALGLAPAEVVPLAAPEPAGVAPARTRLMSAALKPAPATGAWLADRDAIGDLAGALDGVALVEAADEREEAAAIALAMREAVALGERVALVTPHRPLARRVSHALKRWQIAVDDSGGDPLGATPAGILARLVASVALGGGAAEWLALLKHPAASFGLDAADKAKGVAKVERLLRGPRIGAGKMHGAMLAAGEEAARLAEWVMPALAPLARLAGRDAGVGELARAHGRAFAAVVRTLDTGDADTGAADMSRADTADARAVADLFAELGPRAELTIPAGDWPATFDTLMRGIVVRSPPRDDAVRILGPLEARLQAFDHAILGGLNEGTWPQLPDAGPWMSRGMMSDFGIDLPERRIGLSAHDFVMAAHAPRVTLTRAKKAAGEPTVASRWWQRLTAFAGEGADAAVERGRRYLDLARRIETRPRVDPPRRPAPTPPLAARPTALRVTEVARLVRDPYAVYARRVLGLEPLDPLEADPTAGDRGELMHAVMARFVGEGHHRGGDAEARFAAVVDELLGTLDHAPEAQALWGARLKFIAAGVIEAERGRPPSVHHVEVPVRHDIAGGLELSGRIDRMDIGPDGRLEVIDYKTGRAPTRKEVATFFEPQLPLEAALVAAGAVEGVPADIPLAALTYVALGAGREPVAWQPVAGDDAADLAAETMARLVRLVAHYRDPSKGYLSRARLQFGGTLDGDYDHLARAAEWQNG</sequence>
<dbReference type="InterPro" id="IPR011604">
    <property type="entry name" value="PDDEXK-like_dom_sf"/>
</dbReference>
<evidence type="ECO:0000313" key="3">
    <source>
        <dbReference type="Proteomes" id="UP000609531"/>
    </source>
</evidence>
<comment type="caution">
    <text evidence="2">The sequence shown here is derived from an EMBL/GenBank/DDBJ whole genome shotgun (WGS) entry which is preliminary data.</text>
</comment>
<dbReference type="RefSeq" id="WP_198882747.1">
    <property type="nucleotide sequence ID" value="NZ_JAEKJA010000011.1"/>
</dbReference>
<feature type="domain" description="PD-(D/E)XK endonuclease-like" evidence="1">
    <location>
        <begin position="721"/>
        <end position="935"/>
    </location>
</feature>
<evidence type="ECO:0000259" key="1">
    <source>
        <dbReference type="Pfam" id="PF12705"/>
    </source>
</evidence>
<organism evidence="2 3">
    <name type="scientific">Acuticoccus mangrovi</name>
    <dbReference type="NCBI Taxonomy" id="2796142"/>
    <lineage>
        <taxon>Bacteria</taxon>
        <taxon>Pseudomonadati</taxon>
        <taxon>Pseudomonadota</taxon>
        <taxon>Alphaproteobacteria</taxon>
        <taxon>Hyphomicrobiales</taxon>
        <taxon>Amorphaceae</taxon>
        <taxon>Acuticoccus</taxon>
    </lineage>
</organism>
<gene>
    <name evidence="2" type="ORF">JCR33_14140</name>
</gene>
<dbReference type="SUPFAM" id="SSF52540">
    <property type="entry name" value="P-loop containing nucleoside triphosphate hydrolases"/>
    <property type="match status" value="1"/>
</dbReference>
<dbReference type="EMBL" id="JAEKJA010000011">
    <property type="protein sequence ID" value="MBJ3776842.1"/>
    <property type="molecule type" value="Genomic_DNA"/>
</dbReference>
<dbReference type="Proteomes" id="UP000609531">
    <property type="component" value="Unassembled WGS sequence"/>
</dbReference>
<dbReference type="Gene3D" id="3.90.320.10">
    <property type="match status" value="1"/>
</dbReference>
<dbReference type="InterPro" id="IPR027417">
    <property type="entry name" value="P-loop_NTPase"/>
</dbReference>